<evidence type="ECO:0000259" key="1">
    <source>
        <dbReference type="Pfam" id="PF01261"/>
    </source>
</evidence>
<dbReference type="PANTHER" id="PTHR12110">
    <property type="entry name" value="HYDROXYPYRUVATE ISOMERASE"/>
    <property type="match status" value="1"/>
</dbReference>
<proteinExistence type="predicted"/>
<accession>A0A9D2KLZ2</accession>
<evidence type="ECO:0000313" key="3">
    <source>
        <dbReference type="Proteomes" id="UP000823900"/>
    </source>
</evidence>
<dbReference type="GO" id="GO:0016853">
    <property type="term" value="F:isomerase activity"/>
    <property type="evidence" value="ECO:0007669"/>
    <property type="project" value="UniProtKB-KW"/>
</dbReference>
<dbReference type="InterPro" id="IPR050312">
    <property type="entry name" value="IolE/XylAMocC-like"/>
</dbReference>
<dbReference type="InterPro" id="IPR013022">
    <property type="entry name" value="Xyl_isomerase-like_TIM-brl"/>
</dbReference>
<feature type="domain" description="Xylose isomerase-like TIM barrel" evidence="1">
    <location>
        <begin position="25"/>
        <end position="254"/>
    </location>
</feature>
<dbReference type="Proteomes" id="UP000823900">
    <property type="component" value="Unassembled WGS sequence"/>
</dbReference>
<reference evidence="2" key="2">
    <citation type="submission" date="2021-04" db="EMBL/GenBank/DDBJ databases">
        <authorList>
            <person name="Gilroy R."/>
        </authorList>
    </citation>
    <scope>NUCLEOTIDE SEQUENCE</scope>
    <source>
        <strain evidence="2">CHK178-16964</strain>
    </source>
</reference>
<dbReference type="SUPFAM" id="SSF51658">
    <property type="entry name" value="Xylose isomerase-like"/>
    <property type="match status" value="1"/>
</dbReference>
<keyword evidence="2" id="KW-0413">Isomerase</keyword>
<dbReference type="Pfam" id="PF01261">
    <property type="entry name" value="AP_endonuc_2"/>
    <property type="match status" value="1"/>
</dbReference>
<dbReference type="InterPro" id="IPR036237">
    <property type="entry name" value="Xyl_isomerase-like_sf"/>
</dbReference>
<evidence type="ECO:0000313" key="2">
    <source>
        <dbReference type="EMBL" id="HJA70807.1"/>
    </source>
</evidence>
<dbReference type="EMBL" id="DWZA01000040">
    <property type="protein sequence ID" value="HJA70807.1"/>
    <property type="molecule type" value="Genomic_DNA"/>
</dbReference>
<name>A0A9D2KLZ2_9FIRM</name>
<protein>
    <submittedName>
        <fullName evidence="2">Sugar phosphate isomerase/epimerase</fullName>
    </submittedName>
</protein>
<organism evidence="2 3">
    <name type="scientific">Candidatus Lachnoclostridium stercoravium</name>
    <dbReference type="NCBI Taxonomy" id="2838633"/>
    <lineage>
        <taxon>Bacteria</taxon>
        <taxon>Bacillati</taxon>
        <taxon>Bacillota</taxon>
        <taxon>Clostridia</taxon>
        <taxon>Lachnospirales</taxon>
        <taxon>Lachnospiraceae</taxon>
    </lineage>
</organism>
<dbReference type="Gene3D" id="3.20.20.150">
    <property type="entry name" value="Divalent-metal-dependent TIM barrel enzymes"/>
    <property type="match status" value="1"/>
</dbReference>
<reference evidence="2" key="1">
    <citation type="journal article" date="2021" name="PeerJ">
        <title>Extensive microbial diversity within the chicken gut microbiome revealed by metagenomics and culture.</title>
        <authorList>
            <person name="Gilroy R."/>
            <person name="Ravi A."/>
            <person name="Getino M."/>
            <person name="Pursley I."/>
            <person name="Horton D.L."/>
            <person name="Alikhan N.F."/>
            <person name="Baker D."/>
            <person name="Gharbi K."/>
            <person name="Hall N."/>
            <person name="Watson M."/>
            <person name="Adriaenssens E.M."/>
            <person name="Foster-Nyarko E."/>
            <person name="Jarju S."/>
            <person name="Secka A."/>
            <person name="Antonio M."/>
            <person name="Oren A."/>
            <person name="Chaudhuri R.R."/>
            <person name="La Ragione R."/>
            <person name="Hildebrand F."/>
            <person name="Pallen M.J."/>
        </authorList>
    </citation>
    <scope>NUCLEOTIDE SEQUENCE</scope>
    <source>
        <strain evidence="2">CHK178-16964</strain>
    </source>
</reference>
<gene>
    <name evidence="2" type="ORF">IAA07_04400</name>
</gene>
<comment type="caution">
    <text evidence="2">The sequence shown here is derived from an EMBL/GenBank/DDBJ whole genome shotgun (WGS) entry which is preliminary data.</text>
</comment>
<sequence>MRYGCCLNMVARNGRGIGDEYLETLDRLGYDYAELPLAEIMELNEGEFTGILKRQEKLRIHCEACNNFFPSYMRLTGRTANIDRNLDYVERALNRAEMLGAQYIVFGSGPAKSVPEGFPLEEGYLQIRKLLKKIGPMAQKKGIVICIEPLRREECNLINTFAEAYGLAREVGHPAVKGLIDYYHMTSENEPAEHIEIYGRGFLKHVHFARYQGRRFPSDFQQDKEGYKAFAKALNKISYDGRISCEAYSGNFLADASAALVFMKQYINNKIWEEEIYV</sequence>
<dbReference type="AlphaFoldDB" id="A0A9D2KLZ2"/>